<name>A0A833LVA4_9LEPT</name>
<keyword evidence="8" id="KW-0812">Transmembrane</keyword>
<protein>
    <recommendedName>
        <fullName evidence="2">histidine kinase</fullName>
        <ecNumber evidence="2">2.7.13.3</ecNumber>
    </recommendedName>
</protein>
<evidence type="ECO:0000256" key="7">
    <source>
        <dbReference type="ARBA" id="ARBA00023012"/>
    </source>
</evidence>
<dbReference type="Gene3D" id="3.30.565.10">
    <property type="entry name" value="Histidine kinase-like ATPase, C-terminal domain"/>
    <property type="match status" value="1"/>
</dbReference>
<keyword evidence="6" id="KW-0067">ATP-binding</keyword>
<gene>
    <name evidence="11" type="ORF">F9K24_19815</name>
</gene>
<dbReference type="PANTHER" id="PTHR42878">
    <property type="entry name" value="TWO-COMPONENT HISTIDINE KINASE"/>
    <property type="match status" value="1"/>
</dbReference>
<keyword evidence="7" id="KW-0902">Two-component regulatory system</keyword>
<dbReference type="Pfam" id="PF07695">
    <property type="entry name" value="7TMR-DISM_7TM"/>
    <property type="match status" value="1"/>
</dbReference>
<evidence type="ECO:0000256" key="5">
    <source>
        <dbReference type="ARBA" id="ARBA00022777"/>
    </source>
</evidence>
<dbReference type="InterPro" id="IPR003594">
    <property type="entry name" value="HATPase_dom"/>
</dbReference>
<evidence type="ECO:0000256" key="8">
    <source>
        <dbReference type="SAM" id="Phobius"/>
    </source>
</evidence>
<dbReference type="GO" id="GO:0030295">
    <property type="term" value="F:protein kinase activator activity"/>
    <property type="evidence" value="ECO:0007669"/>
    <property type="project" value="TreeGrafter"/>
</dbReference>
<evidence type="ECO:0000256" key="2">
    <source>
        <dbReference type="ARBA" id="ARBA00012438"/>
    </source>
</evidence>
<proteinExistence type="predicted"/>
<sequence length="618" mass="69664">MTALRLGLIALFFAWAPSLQAGQCRFTLNNQSALKMEGAFLYARGQVASARDPAFADESWATMKVPFRWQDTMGAYRGEIWLRCHITLFGQRPEAAGLRLRDISDADEVYFNGIRIGQTGSFAPLKPVFSEERLYMIPATAWQEDNVIAIRLYGSSALSGIKSAPVLIRDATATGGRFQFEGMALAFSTLYIFFALFFAVRGVVTLRPRENLIFAAFCGMLGLYQMIRNGYRYDFFEEFTTSFAAELLLLIPLPFVFYEFLIAWTEHNRPRYVLYLEGAAGLLWICTALMPFLPAQRVTTLLQASMYINLLILAGGAVAGVLLIRRIYREQKQRLQYPAIGFLIILPFVIHDMLVSAGLLKTPALFVFAFPVFLATFAVQLARNELDLEQMSRHRSTEKKQAERRKTEAIYNVSREFQHHFDGVRSALNKPKQSEKQLKQHSTALRQLLGDAKLLSALEEGSYELRQARFSIREQVRLLVNEVQIATGEKPSRFQLELPPDQERFWSDLGLFHACLYHLVENAVLHSTGKIQIRAGVVDGTLHLSVRDEGPGITVDAQDRIFDKFYRGSGLKAPGSGIGLTIVDLAVQLLNGRLHLESGPGFFTVFDIELPEMQEVNI</sequence>
<organism evidence="11 12">
    <name type="scientific">Leptonema illini</name>
    <dbReference type="NCBI Taxonomy" id="183"/>
    <lineage>
        <taxon>Bacteria</taxon>
        <taxon>Pseudomonadati</taxon>
        <taxon>Spirochaetota</taxon>
        <taxon>Spirochaetia</taxon>
        <taxon>Leptospirales</taxon>
        <taxon>Leptospiraceae</taxon>
        <taxon>Leptonema</taxon>
    </lineage>
</organism>
<evidence type="ECO:0000313" key="11">
    <source>
        <dbReference type="EMBL" id="KAB2929424.1"/>
    </source>
</evidence>
<evidence type="ECO:0000256" key="3">
    <source>
        <dbReference type="ARBA" id="ARBA00022679"/>
    </source>
</evidence>
<feature type="signal peptide" evidence="9">
    <location>
        <begin position="1"/>
        <end position="21"/>
    </location>
</feature>
<reference evidence="11 12" key="1">
    <citation type="submission" date="2019-10" db="EMBL/GenBank/DDBJ databases">
        <title>Extracellular Electron Transfer in a Candidatus Methanoperedens spp. Enrichment Culture.</title>
        <authorList>
            <person name="Berger S."/>
            <person name="Rangel Shaw D."/>
            <person name="Berben T."/>
            <person name="In 'T Zandt M."/>
            <person name="Frank J."/>
            <person name="Reimann J."/>
            <person name="Jetten M.S.M."/>
            <person name="Welte C.U."/>
        </authorList>
    </citation>
    <scope>NUCLEOTIDE SEQUENCE [LARGE SCALE GENOMIC DNA]</scope>
    <source>
        <strain evidence="11">SB12</strain>
    </source>
</reference>
<dbReference type="EC" id="2.7.13.3" evidence="2"/>
<dbReference type="SUPFAM" id="SSF55874">
    <property type="entry name" value="ATPase domain of HSP90 chaperone/DNA topoisomerase II/histidine kinase"/>
    <property type="match status" value="1"/>
</dbReference>
<keyword evidence="3" id="KW-0808">Transferase</keyword>
<feature type="transmembrane region" description="Helical" evidence="8">
    <location>
        <begin position="365"/>
        <end position="383"/>
    </location>
</feature>
<evidence type="ECO:0000256" key="1">
    <source>
        <dbReference type="ARBA" id="ARBA00000085"/>
    </source>
</evidence>
<evidence type="ECO:0000313" key="12">
    <source>
        <dbReference type="Proteomes" id="UP000460298"/>
    </source>
</evidence>
<dbReference type="SUPFAM" id="SSF49785">
    <property type="entry name" value="Galactose-binding domain-like"/>
    <property type="match status" value="1"/>
</dbReference>
<evidence type="ECO:0000256" key="9">
    <source>
        <dbReference type="SAM" id="SignalP"/>
    </source>
</evidence>
<keyword evidence="5" id="KW-0418">Kinase</keyword>
<keyword evidence="4" id="KW-0547">Nucleotide-binding</keyword>
<dbReference type="GO" id="GO:0005524">
    <property type="term" value="F:ATP binding"/>
    <property type="evidence" value="ECO:0007669"/>
    <property type="project" value="UniProtKB-KW"/>
</dbReference>
<dbReference type="EMBL" id="WBUI01000031">
    <property type="protein sequence ID" value="KAB2929424.1"/>
    <property type="molecule type" value="Genomic_DNA"/>
</dbReference>
<feature type="domain" description="Histidine kinase" evidence="10">
    <location>
        <begin position="412"/>
        <end position="614"/>
    </location>
</feature>
<dbReference type="CDD" id="cd00075">
    <property type="entry name" value="HATPase"/>
    <property type="match status" value="1"/>
</dbReference>
<accession>A0A833LVA4</accession>
<dbReference type="InterPro" id="IPR005467">
    <property type="entry name" value="His_kinase_dom"/>
</dbReference>
<evidence type="ECO:0000256" key="6">
    <source>
        <dbReference type="ARBA" id="ARBA00022840"/>
    </source>
</evidence>
<comment type="catalytic activity">
    <reaction evidence="1">
        <text>ATP + protein L-histidine = ADP + protein N-phospho-L-histidine.</text>
        <dbReference type="EC" id="2.7.13.3"/>
    </reaction>
</comment>
<keyword evidence="9" id="KW-0732">Signal</keyword>
<feature type="transmembrane region" description="Helical" evidence="8">
    <location>
        <begin position="306"/>
        <end position="325"/>
    </location>
</feature>
<evidence type="ECO:0000259" key="10">
    <source>
        <dbReference type="PROSITE" id="PS50109"/>
    </source>
</evidence>
<dbReference type="Proteomes" id="UP000460298">
    <property type="component" value="Unassembled WGS sequence"/>
</dbReference>
<dbReference type="PROSITE" id="PS50109">
    <property type="entry name" value="HIS_KIN"/>
    <property type="match status" value="1"/>
</dbReference>
<dbReference type="InterPro" id="IPR011623">
    <property type="entry name" value="7TMR_DISM_rcpt_extracell_dom1"/>
</dbReference>
<dbReference type="InterPro" id="IPR050351">
    <property type="entry name" value="BphY/WalK/GraS-like"/>
</dbReference>
<dbReference type="InterPro" id="IPR008979">
    <property type="entry name" value="Galactose-bd-like_sf"/>
</dbReference>
<dbReference type="Gene3D" id="2.60.120.260">
    <property type="entry name" value="Galactose-binding domain-like"/>
    <property type="match status" value="1"/>
</dbReference>
<dbReference type="GO" id="GO:0000156">
    <property type="term" value="F:phosphorelay response regulator activity"/>
    <property type="evidence" value="ECO:0007669"/>
    <property type="project" value="TreeGrafter"/>
</dbReference>
<dbReference type="PANTHER" id="PTHR42878:SF7">
    <property type="entry name" value="SENSOR HISTIDINE KINASE GLRK"/>
    <property type="match status" value="1"/>
</dbReference>
<keyword evidence="8" id="KW-1133">Transmembrane helix</keyword>
<dbReference type="InterPro" id="IPR004358">
    <property type="entry name" value="Sig_transdc_His_kin-like_C"/>
</dbReference>
<dbReference type="SMART" id="SM00387">
    <property type="entry name" value="HATPase_c"/>
    <property type="match status" value="1"/>
</dbReference>
<evidence type="ECO:0000256" key="4">
    <source>
        <dbReference type="ARBA" id="ARBA00022741"/>
    </source>
</evidence>
<dbReference type="InterPro" id="IPR036890">
    <property type="entry name" value="HATPase_C_sf"/>
</dbReference>
<feature type="transmembrane region" description="Helical" evidence="8">
    <location>
        <begin position="183"/>
        <end position="204"/>
    </location>
</feature>
<comment type="caution">
    <text evidence="11">The sequence shown here is derived from an EMBL/GenBank/DDBJ whole genome shotgun (WGS) entry which is preliminary data.</text>
</comment>
<dbReference type="AlphaFoldDB" id="A0A833LVA4"/>
<feature type="chain" id="PRO_5032583954" description="histidine kinase" evidence="9">
    <location>
        <begin position="22"/>
        <end position="618"/>
    </location>
</feature>
<feature type="transmembrane region" description="Helical" evidence="8">
    <location>
        <begin position="247"/>
        <end position="265"/>
    </location>
</feature>
<dbReference type="GO" id="GO:0007234">
    <property type="term" value="P:osmosensory signaling via phosphorelay pathway"/>
    <property type="evidence" value="ECO:0007669"/>
    <property type="project" value="TreeGrafter"/>
</dbReference>
<dbReference type="Pfam" id="PF02518">
    <property type="entry name" value="HATPase_c"/>
    <property type="match status" value="1"/>
</dbReference>
<feature type="transmembrane region" description="Helical" evidence="8">
    <location>
        <begin position="211"/>
        <end position="227"/>
    </location>
</feature>
<feature type="transmembrane region" description="Helical" evidence="8">
    <location>
        <begin position="337"/>
        <end position="359"/>
    </location>
</feature>
<feature type="transmembrane region" description="Helical" evidence="8">
    <location>
        <begin position="272"/>
        <end position="294"/>
    </location>
</feature>
<keyword evidence="8" id="KW-0472">Membrane</keyword>
<dbReference type="PRINTS" id="PR00344">
    <property type="entry name" value="BCTRLSENSOR"/>
</dbReference>
<dbReference type="GO" id="GO:0004673">
    <property type="term" value="F:protein histidine kinase activity"/>
    <property type="evidence" value="ECO:0007669"/>
    <property type="project" value="UniProtKB-EC"/>
</dbReference>